<protein>
    <submittedName>
        <fullName evidence="1">Uncharacterized protein</fullName>
    </submittedName>
</protein>
<organism evidence="1 2">
    <name type="scientific">Solidesulfovibrio carbinolicus</name>
    <dbReference type="NCBI Taxonomy" id="296842"/>
    <lineage>
        <taxon>Bacteria</taxon>
        <taxon>Pseudomonadati</taxon>
        <taxon>Thermodesulfobacteriota</taxon>
        <taxon>Desulfovibrionia</taxon>
        <taxon>Desulfovibrionales</taxon>
        <taxon>Desulfovibrionaceae</taxon>
        <taxon>Solidesulfovibrio</taxon>
    </lineage>
</organism>
<dbReference type="AlphaFoldDB" id="A0A4P6HPR0"/>
<dbReference type="EMBL" id="CP026538">
    <property type="protein sequence ID" value="QAZ68756.1"/>
    <property type="molecule type" value="Genomic_DNA"/>
</dbReference>
<dbReference type="KEGG" id="dcb:C3Y92_16560"/>
<accession>A0A4P6HPR0</accession>
<proteinExistence type="predicted"/>
<gene>
    <name evidence="1" type="ORF">C3Y92_16560</name>
</gene>
<dbReference type="RefSeq" id="WP_129354509.1">
    <property type="nucleotide sequence ID" value="NZ_CP026538.1"/>
</dbReference>
<reference evidence="1 2" key="1">
    <citation type="submission" date="2018-02" db="EMBL/GenBank/DDBJ databases">
        <title>Genome sequence of Desulfovibrio carbinolicus DSM 3852.</title>
        <authorList>
            <person name="Wilbanks E."/>
            <person name="Skennerton C.T."/>
            <person name="Orphan V.J."/>
        </authorList>
    </citation>
    <scope>NUCLEOTIDE SEQUENCE [LARGE SCALE GENOMIC DNA]</scope>
    <source>
        <strain evidence="1 2">DSM 3852</strain>
    </source>
</reference>
<keyword evidence="2" id="KW-1185">Reference proteome</keyword>
<dbReference type="OrthoDB" id="5456441at2"/>
<evidence type="ECO:0000313" key="2">
    <source>
        <dbReference type="Proteomes" id="UP000293296"/>
    </source>
</evidence>
<sequence length="102" mass="11706">MTTMQFPFGDQAECIEKLLAAYRYRPVVNHRGQWYYETRLAWRGRLVLCRLGTADLSRLPADLYGEVWCGYYDAAEPDAMLDDAVHANIFAFVKNVHMAEAA</sequence>
<name>A0A4P6HPR0_9BACT</name>
<dbReference type="Proteomes" id="UP000293296">
    <property type="component" value="Chromosome"/>
</dbReference>
<evidence type="ECO:0000313" key="1">
    <source>
        <dbReference type="EMBL" id="QAZ68756.1"/>
    </source>
</evidence>